<organism evidence="1 2">
    <name type="scientific">Paxillus rubicundulus Ve08.2h10</name>
    <dbReference type="NCBI Taxonomy" id="930991"/>
    <lineage>
        <taxon>Eukaryota</taxon>
        <taxon>Fungi</taxon>
        <taxon>Dikarya</taxon>
        <taxon>Basidiomycota</taxon>
        <taxon>Agaricomycotina</taxon>
        <taxon>Agaricomycetes</taxon>
        <taxon>Agaricomycetidae</taxon>
        <taxon>Boletales</taxon>
        <taxon>Paxilineae</taxon>
        <taxon>Paxillaceae</taxon>
        <taxon>Paxillus</taxon>
    </lineage>
</organism>
<protein>
    <submittedName>
        <fullName evidence="1">Uncharacterized protein</fullName>
    </submittedName>
</protein>
<dbReference type="InParanoid" id="A0A0D0C1T0"/>
<accession>A0A0D0C1T0</accession>
<reference evidence="2" key="2">
    <citation type="submission" date="2015-01" db="EMBL/GenBank/DDBJ databases">
        <title>Evolutionary Origins and Diversification of the Mycorrhizal Mutualists.</title>
        <authorList>
            <consortium name="DOE Joint Genome Institute"/>
            <consortium name="Mycorrhizal Genomics Consortium"/>
            <person name="Kohler A."/>
            <person name="Kuo A."/>
            <person name="Nagy L.G."/>
            <person name="Floudas D."/>
            <person name="Copeland A."/>
            <person name="Barry K.W."/>
            <person name="Cichocki N."/>
            <person name="Veneault-Fourrey C."/>
            <person name="LaButti K."/>
            <person name="Lindquist E.A."/>
            <person name="Lipzen A."/>
            <person name="Lundell T."/>
            <person name="Morin E."/>
            <person name="Murat C."/>
            <person name="Riley R."/>
            <person name="Ohm R."/>
            <person name="Sun H."/>
            <person name="Tunlid A."/>
            <person name="Henrissat B."/>
            <person name="Grigoriev I.V."/>
            <person name="Hibbett D.S."/>
            <person name="Martin F."/>
        </authorList>
    </citation>
    <scope>NUCLEOTIDE SEQUENCE [LARGE SCALE GENOMIC DNA]</scope>
    <source>
        <strain evidence="2">Ve08.2h10</strain>
    </source>
</reference>
<dbReference type="AlphaFoldDB" id="A0A0D0C1T0"/>
<dbReference type="Proteomes" id="UP000054538">
    <property type="component" value="Unassembled WGS sequence"/>
</dbReference>
<dbReference type="HOGENOM" id="CLU_3033035_0_0_1"/>
<sequence>MSMQPGGEIDCNTLRRLAIQGFCSMYIELAYFLQNDLAVVSGFTATSCQDLVGEE</sequence>
<name>A0A0D0C1T0_9AGAM</name>
<evidence type="ECO:0000313" key="2">
    <source>
        <dbReference type="Proteomes" id="UP000054538"/>
    </source>
</evidence>
<dbReference type="EMBL" id="KN827104">
    <property type="protein sequence ID" value="KIK77167.1"/>
    <property type="molecule type" value="Genomic_DNA"/>
</dbReference>
<gene>
    <name evidence="1" type="ORF">PAXRUDRAFT_835077</name>
</gene>
<proteinExistence type="predicted"/>
<evidence type="ECO:0000313" key="1">
    <source>
        <dbReference type="EMBL" id="KIK77167.1"/>
    </source>
</evidence>
<keyword evidence="2" id="KW-1185">Reference proteome</keyword>
<reference evidence="1 2" key="1">
    <citation type="submission" date="2014-04" db="EMBL/GenBank/DDBJ databases">
        <authorList>
            <consortium name="DOE Joint Genome Institute"/>
            <person name="Kuo A."/>
            <person name="Kohler A."/>
            <person name="Jargeat P."/>
            <person name="Nagy L.G."/>
            <person name="Floudas D."/>
            <person name="Copeland A."/>
            <person name="Barry K.W."/>
            <person name="Cichocki N."/>
            <person name="Veneault-Fourrey C."/>
            <person name="LaButti K."/>
            <person name="Lindquist E.A."/>
            <person name="Lipzen A."/>
            <person name="Lundell T."/>
            <person name="Morin E."/>
            <person name="Murat C."/>
            <person name="Sun H."/>
            <person name="Tunlid A."/>
            <person name="Henrissat B."/>
            <person name="Grigoriev I.V."/>
            <person name="Hibbett D.S."/>
            <person name="Martin F."/>
            <person name="Nordberg H.P."/>
            <person name="Cantor M.N."/>
            <person name="Hua S.X."/>
        </authorList>
    </citation>
    <scope>NUCLEOTIDE SEQUENCE [LARGE SCALE GENOMIC DNA]</scope>
    <source>
        <strain evidence="1 2">Ve08.2h10</strain>
    </source>
</reference>